<evidence type="ECO:0000313" key="3">
    <source>
        <dbReference type="Proteomes" id="UP000010471"/>
    </source>
</evidence>
<dbReference type="InterPro" id="IPR010332">
    <property type="entry name" value="ATPase_terminase-su_N"/>
</dbReference>
<dbReference type="OrthoDB" id="486240at2"/>
<dbReference type="EMBL" id="CP003634">
    <property type="protein sequence ID" value="AFZ22266.1"/>
    <property type="molecule type" value="Genomic_DNA"/>
</dbReference>
<organism evidence="2 3">
    <name type="scientific">Allocoleopsis franciscana PCC 7113</name>
    <dbReference type="NCBI Taxonomy" id="1173027"/>
    <lineage>
        <taxon>Bacteria</taxon>
        <taxon>Bacillati</taxon>
        <taxon>Cyanobacteriota</taxon>
        <taxon>Cyanophyceae</taxon>
        <taxon>Coleofasciculales</taxon>
        <taxon>Coleofasciculaceae</taxon>
        <taxon>Allocoleopsis</taxon>
        <taxon>Allocoleopsis franciscana</taxon>
    </lineage>
</organism>
<evidence type="ECO:0000313" key="2">
    <source>
        <dbReference type="EMBL" id="AFZ22266.1"/>
    </source>
</evidence>
<dbReference type="RefSeq" id="WP_015211581.1">
    <property type="nucleotide sequence ID" value="NC_019761.1"/>
</dbReference>
<dbReference type="AlphaFoldDB" id="K9WR46"/>
<dbReference type="InterPro" id="IPR036388">
    <property type="entry name" value="WH-like_DNA-bd_sf"/>
</dbReference>
<dbReference type="Gene3D" id="1.10.10.10">
    <property type="entry name" value="Winged helix-like DNA-binding domain superfamily/Winged helix DNA-binding domain"/>
    <property type="match status" value="1"/>
</dbReference>
<dbReference type="HOGENOM" id="CLU_547265_0_0_3"/>
<evidence type="ECO:0000259" key="1">
    <source>
        <dbReference type="Pfam" id="PF06056"/>
    </source>
</evidence>
<reference evidence="2 3" key="1">
    <citation type="submission" date="2012-06" db="EMBL/GenBank/DDBJ databases">
        <title>Finished plasmid 4 of genome of Microcoleus sp. PCC 7113.</title>
        <authorList>
            <consortium name="US DOE Joint Genome Institute"/>
            <person name="Gugger M."/>
            <person name="Coursin T."/>
            <person name="Rippka R."/>
            <person name="Tandeau De Marsac N."/>
            <person name="Huntemann M."/>
            <person name="Wei C.-L."/>
            <person name="Han J."/>
            <person name="Detter J.C."/>
            <person name="Han C."/>
            <person name="Tapia R."/>
            <person name="Chen A."/>
            <person name="Kyrpides N."/>
            <person name="Mavromatis K."/>
            <person name="Markowitz V."/>
            <person name="Szeto E."/>
            <person name="Ivanova N."/>
            <person name="Pagani I."/>
            <person name="Pati A."/>
            <person name="Goodwin L."/>
            <person name="Nordberg H.P."/>
            <person name="Cantor M.N."/>
            <person name="Hua S.X."/>
            <person name="Woyke T."/>
            <person name="Kerfeld C.A."/>
        </authorList>
    </citation>
    <scope>NUCLEOTIDE SEQUENCE [LARGE SCALE GENOMIC DNA]</scope>
    <source>
        <strain evidence="2 3">PCC 7113</strain>
        <plasmid evidence="2 3">pMIC7113.04</plasmid>
    </source>
</reference>
<dbReference type="KEGG" id="mic:Mic7113_6703"/>
<name>K9WR46_9CYAN</name>
<keyword evidence="2" id="KW-0614">Plasmid</keyword>
<feature type="domain" description="Terminase ATPase subunit N-terminal" evidence="1">
    <location>
        <begin position="227"/>
        <end position="270"/>
    </location>
</feature>
<geneLocation type="plasmid" evidence="2 3">
    <name>pMIC7113.04</name>
</geneLocation>
<sequence length="498" mass="56167">MPKLTLERFHEAASRFEKAEAEVQRAWKQGCHCPAPGERVECWTCPYYKNLGRLIQKKLHATPEKVFALIPPAVSVNPEKDEVKEQCWELYRAGYSIEEIQRLVEVKSRRILRGWLREAGLLLTGTQYPEQLKQKCLQMYADRCTPSEIENETCVPADVVTDWAATAGISRKCKYSQETQQYCLALYSQGKSSTEIHQLTGIADKTIRAWIWKAGISRGQKRYSTRERQKCRTLYQQGKSPREIEELTGILQATIRSWVRKECWKREKELPQVCVGTQLSTLGEAACLSSQRKPAGYWTDFERLKSDILTLNAQLGQIGVMPKAAQLRQLGRYDLAMAISKYHGGYRSVASRLGLTYTGQRFGYWHDFANVEGELKAFIEQQGTPGVMPSRQQLEQAGEKPLAAAIGLHGGVLAVARRLGFKLPYGRKPRGYWKNPDNLKSELVAVAVQLGTPGVMPTREQLVQIQRAELISAIATNGGWPSVARRFGLANPNKGYTS</sequence>
<dbReference type="Proteomes" id="UP000010471">
    <property type="component" value="Plasmid pMIC7113.04"/>
</dbReference>
<protein>
    <submittedName>
        <fullName evidence="2">Putative ATPase subunit of terminase (GpP-like)</fullName>
    </submittedName>
</protein>
<proteinExistence type="predicted"/>
<gene>
    <name evidence="2" type="ORF">Mic7113_6703</name>
</gene>
<dbReference type="Pfam" id="PF06056">
    <property type="entry name" value="Terminase_5"/>
    <property type="match status" value="1"/>
</dbReference>
<accession>K9WR46</accession>
<keyword evidence="3" id="KW-1185">Reference proteome</keyword>